<sequence length="731" mass="83173">MSTFEKPIFLDSVSLLEYKKQVEPTKILDTYEDQLKELFLIRNPRFRFDLNYENDWQSFLKGHIHERSLSDCGQWVFFPWSKSLVHYLSEEMHLEMRTARNRNIINEDEQKKIYNSSVAIAGLSVGSHPALTMAIMGMVKKWRLADPDTISGSNLNRIRADVTQIGESKCFLITRQIYQINPYAEILAYDKGVDDSNISEFLSGVDVLVEEVDNLAMKISLRLEAKKYKIPVLMATDNGDNVIVDVERYDLHSDLKIFNGVAGDLSFEEFLKIPPAEMPRLATKIAGSKLITSRMQDSLLEVGKSIYSWPQTGDAATLAGVAIAYIAKRILIGDKVCEGKMEINLDTIFDPDYNLDESIQQRNDQRIKFLQTIGLEDLQLQSDIKKVILAGVRAPSGDNSQPWRFRVKSGIIESYNLPEKDNPIFNYKQRGSHMAHGALLENMKIVATELGYKTKIKLFPDSTNVDLISQLILEKGDVEKNNLYQSIFQRSINRKKYSDILLTDEQRKYLLDTVQEIGGGKIFLVDDPGEKKLFGQAVSQNEIVMLENEHLHNYFFRDVRWTEKEELKHKNGLYLKTMELPPPAVLIFKLLSNWKRAIQLNKIGISKFIAKQNAVVYASGSVVGVITVSSLGTPEEFILAGRLMERLWLKANKLGLSFHPITGIAYLMMKILDDKNEVLSTKHIKIIKDSFKQIKQIFGLTDETIALPFRIGNGGKPSGQSSRLDPEIIFE</sequence>
<dbReference type="GO" id="GO:0061503">
    <property type="term" value="F:tRNA threonylcarbamoyladenosine dehydratase"/>
    <property type="evidence" value="ECO:0007669"/>
    <property type="project" value="TreeGrafter"/>
</dbReference>
<evidence type="ECO:0000313" key="2">
    <source>
        <dbReference type="EMBL" id="PIR78204.1"/>
    </source>
</evidence>
<dbReference type="InterPro" id="IPR000415">
    <property type="entry name" value="Nitroreductase-like"/>
</dbReference>
<dbReference type="AlphaFoldDB" id="A0A2H0TYA8"/>
<dbReference type="GO" id="GO:0016491">
    <property type="term" value="F:oxidoreductase activity"/>
    <property type="evidence" value="ECO:0007669"/>
    <property type="project" value="InterPro"/>
</dbReference>
<dbReference type="InterPro" id="IPR000594">
    <property type="entry name" value="ThiF_NAD_FAD-bd"/>
</dbReference>
<dbReference type="GO" id="GO:0008641">
    <property type="term" value="F:ubiquitin-like modifier activating enzyme activity"/>
    <property type="evidence" value="ECO:0007669"/>
    <property type="project" value="InterPro"/>
</dbReference>
<name>A0A2H0TYA8_9BACT</name>
<dbReference type="Gene3D" id="3.40.109.10">
    <property type="entry name" value="NADH Oxidase"/>
    <property type="match status" value="1"/>
</dbReference>
<dbReference type="PANTHER" id="PTHR43267">
    <property type="entry name" value="TRNA THREONYLCARBAMOYLADENOSINE DEHYDRATASE"/>
    <property type="match status" value="1"/>
</dbReference>
<dbReference type="CDD" id="cd01483">
    <property type="entry name" value="E1_enzyme_family"/>
    <property type="match status" value="1"/>
</dbReference>
<dbReference type="Proteomes" id="UP000230852">
    <property type="component" value="Unassembled WGS sequence"/>
</dbReference>
<evidence type="ECO:0000313" key="3">
    <source>
        <dbReference type="Proteomes" id="UP000230852"/>
    </source>
</evidence>
<dbReference type="EMBL" id="PFBU01000057">
    <property type="protein sequence ID" value="PIR78204.1"/>
    <property type="molecule type" value="Genomic_DNA"/>
</dbReference>
<dbReference type="InterPro" id="IPR045886">
    <property type="entry name" value="ThiF/MoeB/HesA"/>
</dbReference>
<accession>A0A2H0TYA8</accession>
<organism evidence="2 3">
    <name type="scientific">Candidatus Magasanikbacteria bacterium CG10_big_fil_rev_8_21_14_0_10_36_16</name>
    <dbReference type="NCBI Taxonomy" id="1974645"/>
    <lineage>
        <taxon>Bacteria</taxon>
        <taxon>Candidatus Magasanikiibacteriota</taxon>
    </lineage>
</organism>
<comment type="caution">
    <text evidence="2">The sequence shown here is derived from an EMBL/GenBank/DDBJ whole genome shotgun (WGS) entry which is preliminary data.</text>
</comment>
<gene>
    <name evidence="2" type="ORF">COU28_02915</name>
</gene>
<protein>
    <recommendedName>
        <fullName evidence="1">THIF-type NAD/FAD binding fold domain-containing protein</fullName>
    </recommendedName>
</protein>
<proteinExistence type="predicted"/>
<dbReference type="SUPFAM" id="SSF69572">
    <property type="entry name" value="Activating enzymes of the ubiquitin-like proteins"/>
    <property type="match status" value="1"/>
</dbReference>
<dbReference type="PANTHER" id="PTHR43267:SF3">
    <property type="entry name" value="THIF PROTEIN"/>
    <property type="match status" value="1"/>
</dbReference>
<reference evidence="3" key="1">
    <citation type="submission" date="2017-09" db="EMBL/GenBank/DDBJ databases">
        <title>Depth-based differentiation of microbial function through sediment-hosted aquifers and enrichment of novel symbionts in the deep terrestrial subsurface.</title>
        <authorList>
            <person name="Probst A.J."/>
            <person name="Ladd B."/>
            <person name="Jarett J.K."/>
            <person name="Geller-Mcgrath D.E."/>
            <person name="Sieber C.M.K."/>
            <person name="Emerson J.B."/>
            <person name="Anantharaman K."/>
            <person name="Thomas B.C."/>
            <person name="Malmstrom R."/>
            <person name="Stieglmeier M."/>
            <person name="Klingl A."/>
            <person name="Woyke T."/>
            <person name="Ryan C.M."/>
            <person name="Banfield J.F."/>
        </authorList>
    </citation>
    <scope>NUCLEOTIDE SEQUENCE [LARGE SCALE GENOMIC DNA]</scope>
</reference>
<dbReference type="Pfam" id="PF00899">
    <property type="entry name" value="ThiF"/>
    <property type="match status" value="1"/>
</dbReference>
<dbReference type="SUPFAM" id="SSF55469">
    <property type="entry name" value="FMN-dependent nitroreductase-like"/>
    <property type="match status" value="1"/>
</dbReference>
<dbReference type="GO" id="GO:0061504">
    <property type="term" value="P:cyclic threonylcarbamoyladenosine biosynthetic process"/>
    <property type="evidence" value="ECO:0007669"/>
    <property type="project" value="TreeGrafter"/>
</dbReference>
<evidence type="ECO:0000259" key="1">
    <source>
        <dbReference type="Pfam" id="PF00899"/>
    </source>
</evidence>
<dbReference type="InterPro" id="IPR035985">
    <property type="entry name" value="Ubiquitin-activating_enz"/>
</dbReference>
<feature type="domain" description="THIF-type NAD/FAD binding fold" evidence="1">
    <location>
        <begin position="100"/>
        <end position="235"/>
    </location>
</feature>
<dbReference type="Gene3D" id="3.40.50.720">
    <property type="entry name" value="NAD(P)-binding Rossmann-like Domain"/>
    <property type="match status" value="1"/>
</dbReference>